<dbReference type="InterPro" id="IPR008090">
    <property type="entry name" value="Fe_iron_reduct"/>
</dbReference>
<evidence type="ECO:0000259" key="1">
    <source>
        <dbReference type="Pfam" id="PF06276"/>
    </source>
</evidence>
<reference evidence="2 3" key="1">
    <citation type="submission" date="2018-06" db="EMBL/GenBank/DDBJ databases">
        <authorList>
            <consortium name="Pathogen Informatics"/>
            <person name="Doyle S."/>
        </authorList>
    </citation>
    <scope>NUCLEOTIDE SEQUENCE [LARGE SCALE GENOMIC DNA]</scope>
    <source>
        <strain evidence="2 3">NCTC10005</strain>
    </source>
</reference>
<accession>A0A377M7L4</accession>
<sequence>MATHTVQTVEPLLWRARLTTGDSSLAEAIREKIAATRAHLLDFIKLDEPHPHHAMTLAQWQQPAKRQSLLATYSDHIYRNQPTLTRENKPLLSLWAQWYIGLMAPPLMLALLTQETMLDLSPEYFHVEFHETGRAACFWIDLHEDPTAMHLSATQRMERLVTRALMPVVNALEETGEINGKLIWSNTGYLIHWYLTEMKPLLGDEKWMPCVSPCSLRNSLRMAAITRYSVPWCHVTGFWCAAPAASAIACRTFSSAGIVR</sequence>
<dbReference type="Proteomes" id="UP000255106">
    <property type="component" value="Unassembled WGS sequence"/>
</dbReference>
<feature type="domain" description="Aerobactin siderophore biosynthesis IucA/IucC-like C-terminal" evidence="1">
    <location>
        <begin position="93"/>
        <end position="202"/>
    </location>
</feature>
<dbReference type="NCBIfam" id="TIGR03951">
    <property type="entry name" value="Fe_III_red_FhuF"/>
    <property type="match status" value="1"/>
</dbReference>
<dbReference type="AlphaFoldDB" id="A0A377M7L4"/>
<dbReference type="InterPro" id="IPR022770">
    <property type="entry name" value="IucA/IucC-like_C"/>
</dbReference>
<evidence type="ECO:0000313" key="3">
    <source>
        <dbReference type="Proteomes" id="UP000255106"/>
    </source>
</evidence>
<proteinExistence type="predicted"/>
<evidence type="ECO:0000313" key="2">
    <source>
        <dbReference type="EMBL" id="STQ14362.1"/>
    </source>
</evidence>
<protein>
    <submittedName>
        <fullName evidence="2">Ferric hydroximate transport ferric iron reductase</fullName>
    </submittedName>
</protein>
<name>A0A377M7L4_ENTCL</name>
<dbReference type="GO" id="GO:0003824">
    <property type="term" value="F:catalytic activity"/>
    <property type="evidence" value="ECO:0007669"/>
    <property type="project" value="UniProtKB-ARBA"/>
</dbReference>
<dbReference type="Pfam" id="PF06276">
    <property type="entry name" value="FhuF"/>
    <property type="match status" value="1"/>
</dbReference>
<gene>
    <name evidence="2" type="primary">fhuF</name>
    <name evidence="2" type="ORF">NCTC10005_07219</name>
</gene>
<organism evidence="2 3">
    <name type="scientific">Enterobacter cloacae</name>
    <dbReference type="NCBI Taxonomy" id="550"/>
    <lineage>
        <taxon>Bacteria</taxon>
        <taxon>Pseudomonadati</taxon>
        <taxon>Pseudomonadota</taxon>
        <taxon>Gammaproteobacteria</taxon>
        <taxon>Enterobacterales</taxon>
        <taxon>Enterobacteriaceae</taxon>
        <taxon>Enterobacter</taxon>
        <taxon>Enterobacter cloacae complex</taxon>
    </lineage>
</organism>
<dbReference type="PRINTS" id="PR01714">
    <property type="entry name" value="2FE2SRDCTASE"/>
</dbReference>
<dbReference type="NCBIfam" id="NF007932">
    <property type="entry name" value="PRK10647.1"/>
    <property type="match status" value="1"/>
</dbReference>
<dbReference type="EMBL" id="UGJB01000004">
    <property type="protein sequence ID" value="STQ14362.1"/>
    <property type="molecule type" value="Genomic_DNA"/>
</dbReference>